<evidence type="ECO:0000256" key="1">
    <source>
        <dbReference type="SAM" id="MobiDB-lite"/>
    </source>
</evidence>
<name>A0A8T1TPB9_9STRA</name>
<dbReference type="AlphaFoldDB" id="A0A8T1TPB9"/>
<organism evidence="2 3">
    <name type="scientific">Phytophthora cactorum</name>
    <dbReference type="NCBI Taxonomy" id="29920"/>
    <lineage>
        <taxon>Eukaryota</taxon>
        <taxon>Sar</taxon>
        <taxon>Stramenopiles</taxon>
        <taxon>Oomycota</taxon>
        <taxon>Peronosporomycetes</taxon>
        <taxon>Peronosporales</taxon>
        <taxon>Peronosporaceae</taxon>
        <taxon>Phytophthora</taxon>
    </lineage>
</organism>
<feature type="region of interest" description="Disordered" evidence="1">
    <location>
        <begin position="54"/>
        <end position="80"/>
    </location>
</feature>
<sequence>MNAVATQADGYMNELGVERVLIVNFVPEETIPPEEKGKYFGGVAVASCRNSQAHRSQLSSEGYRQNHISSQVGAEIDEVR</sequence>
<gene>
    <name evidence="2" type="ORF">JG687_00017837</name>
</gene>
<protein>
    <submittedName>
        <fullName evidence="2">Uncharacterized protein</fullName>
    </submittedName>
</protein>
<dbReference type="EMBL" id="JAENGZ010002210">
    <property type="protein sequence ID" value="KAG6944488.1"/>
    <property type="molecule type" value="Genomic_DNA"/>
</dbReference>
<evidence type="ECO:0000313" key="3">
    <source>
        <dbReference type="Proteomes" id="UP000688947"/>
    </source>
</evidence>
<comment type="caution">
    <text evidence="2">The sequence shown here is derived from an EMBL/GenBank/DDBJ whole genome shotgun (WGS) entry which is preliminary data.</text>
</comment>
<dbReference type="Proteomes" id="UP000688947">
    <property type="component" value="Unassembled WGS sequence"/>
</dbReference>
<evidence type="ECO:0000313" key="2">
    <source>
        <dbReference type="EMBL" id="KAG6944488.1"/>
    </source>
</evidence>
<feature type="compositionally biased region" description="Polar residues" evidence="1">
    <location>
        <begin position="54"/>
        <end position="72"/>
    </location>
</feature>
<accession>A0A8T1TPB9</accession>
<reference evidence="2" key="1">
    <citation type="submission" date="2021-01" db="EMBL/GenBank/DDBJ databases">
        <title>Phytophthora aleatoria, a newly-described species from Pinus radiata is distinct from Phytophthora cactorum isolates based on comparative genomics.</title>
        <authorList>
            <person name="Mcdougal R."/>
            <person name="Panda P."/>
            <person name="Williams N."/>
            <person name="Studholme D.J."/>
        </authorList>
    </citation>
    <scope>NUCLEOTIDE SEQUENCE</scope>
    <source>
        <strain evidence="2">NZFS 3830</strain>
    </source>
</reference>
<proteinExistence type="predicted"/>